<dbReference type="EMBL" id="JABANM010003712">
    <property type="protein sequence ID" value="KAF4750383.1"/>
    <property type="molecule type" value="Genomic_DNA"/>
</dbReference>
<reference evidence="1 2" key="1">
    <citation type="submission" date="2020-04" db="EMBL/GenBank/DDBJ databases">
        <title>Perkinsus olseni comparative genomics.</title>
        <authorList>
            <person name="Bogema D.R."/>
        </authorList>
    </citation>
    <scope>NUCLEOTIDE SEQUENCE [LARGE SCALE GENOMIC DNA]</scope>
    <source>
        <strain evidence="1">ATCC PRA-205</strain>
    </source>
</reference>
<dbReference type="AlphaFoldDB" id="A0A7J6TYN0"/>
<organism evidence="1 2">
    <name type="scientific">Perkinsus olseni</name>
    <name type="common">Perkinsus atlanticus</name>
    <dbReference type="NCBI Taxonomy" id="32597"/>
    <lineage>
        <taxon>Eukaryota</taxon>
        <taxon>Sar</taxon>
        <taxon>Alveolata</taxon>
        <taxon>Perkinsozoa</taxon>
        <taxon>Perkinsea</taxon>
        <taxon>Perkinsida</taxon>
        <taxon>Perkinsidae</taxon>
        <taxon>Perkinsus</taxon>
    </lineage>
</organism>
<protein>
    <submittedName>
        <fullName evidence="1">Uncharacterized protein</fullName>
    </submittedName>
</protein>
<comment type="caution">
    <text evidence="1">The sequence shown here is derived from an EMBL/GenBank/DDBJ whole genome shotgun (WGS) entry which is preliminary data.</text>
</comment>
<evidence type="ECO:0000313" key="1">
    <source>
        <dbReference type="EMBL" id="KAF4750383.1"/>
    </source>
</evidence>
<sequence>MIVADMNQAHRALPCARILIAACVVLSGRATSVYSQTYSEFESRVACPNTARVERPFWANSLDDRERLD</sequence>
<name>A0A7J6TYN0_PEROL</name>
<accession>A0A7J6TYN0</accession>
<gene>
    <name evidence="1" type="ORF">FOZ62_014494</name>
</gene>
<evidence type="ECO:0000313" key="2">
    <source>
        <dbReference type="Proteomes" id="UP000574390"/>
    </source>
</evidence>
<dbReference type="Proteomes" id="UP000574390">
    <property type="component" value="Unassembled WGS sequence"/>
</dbReference>
<proteinExistence type="predicted"/>